<comment type="caution">
    <text evidence="1">The sequence shown here is derived from an EMBL/GenBank/DDBJ whole genome shotgun (WGS) entry which is preliminary data.</text>
</comment>
<reference evidence="1 2" key="1">
    <citation type="submission" date="2021-06" db="EMBL/GenBank/DDBJ databases">
        <title>Caerostris extrusa draft genome.</title>
        <authorList>
            <person name="Kono N."/>
            <person name="Arakawa K."/>
        </authorList>
    </citation>
    <scope>NUCLEOTIDE SEQUENCE [LARGE SCALE GENOMIC DNA]</scope>
</reference>
<proteinExistence type="predicted"/>
<evidence type="ECO:0000313" key="2">
    <source>
        <dbReference type="Proteomes" id="UP001054945"/>
    </source>
</evidence>
<gene>
    <name evidence="1" type="ORF">CEXT_791671</name>
</gene>
<protein>
    <submittedName>
        <fullName evidence="1">Uncharacterized protein</fullName>
    </submittedName>
</protein>
<evidence type="ECO:0000313" key="1">
    <source>
        <dbReference type="EMBL" id="GIY07161.1"/>
    </source>
</evidence>
<sequence>MSLNPINIQILRYVAYHSAHVNQQYNFSQDINVGSFMNVSKSYEHDQMSSMIGETLNNFGLADGSSLNTNYAVQSSADCHFKSFITRHHLKKPFI</sequence>
<accession>A0AAV4QFM7</accession>
<dbReference type="AlphaFoldDB" id="A0AAV4QFM7"/>
<keyword evidence="2" id="KW-1185">Reference proteome</keyword>
<organism evidence="1 2">
    <name type="scientific">Caerostris extrusa</name>
    <name type="common">Bark spider</name>
    <name type="synonym">Caerostris bankana</name>
    <dbReference type="NCBI Taxonomy" id="172846"/>
    <lineage>
        <taxon>Eukaryota</taxon>
        <taxon>Metazoa</taxon>
        <taxon>Ecdysozoa</taxon>
        <taxon>Arthropoda</taxon>
        <taxon>Chelicerata</taxon>
        <taxon>Arachnida</taxon>
        <taxon>Araneae</taxon>
        <taxon>Araneomorphae</taxon>
        <taxon>Entelegynae</taxon>
        <taxon>Araneoidea</taxon>
        <taxon>Araneidae</taxon>
        <taxon>Caerostris</taxon>
    </lineage>
</organism>
<dbReference type="Proteomes" id="UP001054945">
    <property type="component" value="Unassembled WGS sequence"/>
</dbReference>
<dbReference type="EMBL" id="BPLR01006056">
    <property type="protein sequence ID" value="GIY07161.1"/>
    <property type="molecule type" value="Genomic_DNA"/>
</dbReference>
<name>A0AAV4QFM7_CAEEX</name>